<name>A0AAD5S801_9FUNG</name>
<dbReference type="GO" id="GO:1990904">
    <property type="term" value="C:ribonucleoprotein complex"/>
    <property type="evidence" value="ECO:0007669"/>
    <property type="project" value="TreeGrafter"/>
</dbReference>
<dbReference type="AlphaFoldDB" id="A0AAD5S801"/>
<dbReference type="EMBL" id="JADGJD010001068">
    <property type="protein sequence ID" value="KAJ3046906.1"/>
    <property type="molecule type" value="Genomic_DNA"/>
</dbReference>
<dbReference type="GO" id="GO:0008298">
    <property type="term" value="P:intracellular mRNA localization"/>
    <property type="evidence" value="ECO:0007669"/>
    <property type="project" value="TreeGrafter"/>
</dbReference>
<accession>A0AAD5S801</accession>
<gene>
    <name evidence="3" type="ORF">HK097_000407</name>
</gene>
<evidence type="ECO:0008006" key="5">
    <source>
        <dbReference type="Google" id="ProtNLM"/>
    </source>
</evidence>
<sequence length="470" mass="52798">MATSDLAPTTPAVTDRRKAPVKPDQEAYDKELATINANIEALKVKHTAAQGKINGTDNIKGSFDSRRKELREKLDELNKERNELQERRGKILDQLKTGQAGLKKKGDEVRNSKDRLGYKSAEEVDKAINDLEHQLQLGQAKLIEEKRIVAEISNLKKAKKILEGFSSSQSSTESEKAKLDDLRSQLNAIDPQRNAVREKIDAVRAQLNELDGERKEQMGSFTDLVNERKAVKASLDAEFDKLRTLRTDFKKQKDEWYQWQNEERNRKRDQYKAQRQAEIEAKLTAQAQREREAAEVPAYSDEINEVNALIKYLKGWSGEKEEVKEGGVKANANIRQVDNSLPEGAVALGKKSDREEESFLMLGGGKKGRKGPKRTESLAPAAGKPKAFKLDFETISQFMKLKIDIPVSAADVPTTVSALEEKKKWFEDNQKEQTKKNVEAAEKKIEELKAKAAAGDAALDAKAEEEKVEA</sequence>
<dbReference type="InterPro" id="IPR039604">
    <property type="entry name" value="Bfr1"/>
</dbReference>
<dbReference type="PANTHER" id="PTHR31027:SF2">
    <property type="entry name" value="LEBERCILIN DOMAIN-CONTAINING PROTEIN"/>
    <property type="match status" value="1"/>
</dbReference>
<protein>
    <recommendedName>
        <fullName evidence="5">Nuclear segregation protein Bfr1</fullName>
    </recommendedName>
</protein>
<evidence type="ECO:0000256" key="1">
    <source>
        <dbReference type="SAM" id="Coils"/>
    </source>
</evidence>
<feature type="compositionally biased region" description="Basic and acidic residues" evidence="2">
    <location>
        <begin position="14"/>
        <end position="27"/>
    </location>
</feature>
<feature type="region of interest" description="Disordered" evidence="2">
    <location>
        <begin position="361"/>
        <end position="382"/>
    </location>
</feature>
<dbReference type="Proteomes" id="UP001212841">
    <property type="component" value="Unassembled WGS sequence"/>
</dbReference>
<proteinExistence type="predicted"/>
<evidence type="ECO:0000256" key="2">
    <source>
        <dbReference type="SAM" id="MobiDB-lite"/>
    </source>
</evidence>
<dbReference type="GO" id="GO:0005783">
    <property type="term" value="C:endoplasmic reticulum"/>
    <property type="evidence" value="ECO:0007669"/>
    <property type="project" value="TreeGrafter"/>
</dbReference>
<dbReference type="GO" id="GO:0042175">
    <property type="term" value="C:nuclear outer membrane-endoplasmic reticulum membrane network"/>
    <property type="evidence" value="ECO:0007669"/>
    <property type="project" value="TreeGrafter"/>
</dbReference>
<evidence type="ECO:0000313" key="3">
    <source>
        <dbReference type="EMBL" id="KAJ3046906.1"/>
    </source>
</evidence>
<organism evidence="3 4">
    <name type="scientific">Rhizophlyctis rosea</name>
    <dbReference type="NCBI Taxonomy" id="64517"/>
    <lineage>
        <taxon>Eukaryota</taxon>
        <taxon>Fungi</taxon>
        <taxon>Fungi incertae sedis</taxon>
        <taxon>Chytridiomycota</taxon>
        <taxon>Chytridiomycota incertae sedis</taxon>
        <taxon>Chytridiomycetes</taxon>
        <taxon>Rhizophlyctidales</taxon>
        <taxon>Rhizophlyctidaceae</taxon>
        <taxon>Rhizophlyctis</taxon>
    </lineage>
</organism>
<evidence type="ECO:0000313" key="4">
    <source>
        <dbReference type="Proteomes" id="UP001212841"/>
    </source>
</evidence>
<keyword evidence="4" id="KW-1185">Reference proteome</keyword>
<reference evidence="3" key="1">
    <citation type="submission" date="2020-05" db="EMBL/GenBank/DDBJ databases">
        <title>Phylogenomic resolution of chytrid fungi.</title>
        <authorList>
            <person name="Stajich J.E."/>
            <person name="Amses K."/>
            <person name="Simmons R."/>
            <person name="Seto K."/>
            <person name="Myers J."/>
            <person name="Bonds A."/>
            <person name="Quandt C.A."/>
            <person name="Barry K."/>
            <person name="Liu P."/>
            <person name="Grigoriev I."/>
            <person name="Longcore J.E."/>
            <person name="James T.Y."/>
        </authorList>
    </citation>
    <scope>NUCLEOTIDE SEQUENCE</scope>
    <source>
        <strain evidence="3">JEL0318</strain>
    </source>
</reference>
<keyword evidence="1" id="KW-0175">Coiled coil</keyword>
<comment type="caution">
    <text evidence="3">The sequence shown here is derived from an EMBL/GenBank/DDBJ whole genome shotgun (WGS) entry which is preliminary data.</text>
</comment>
<feature type="region of interest" description="Disordered" evidence="2">
    <location>
        <begin position="1"/>
        <end position="27"/>
    </location>
</feature>
<feature type="coiled-coil region" evidence="1">
    <location>
        <begin position="431"/>
        <end position="458"/>
    </location>
</feature>
<dbReference type="GO" id="GO:0003729">
    <property type="term" value="F:mRNA binding"/>
    <property type="evidence" value="ECO:0007669"/>
    <property type="project" value="TreeGrafter"/>
</dbReference>
<dbReference type="PANTHER" id="PTHR31027">
    <property type="entry name" value="NUCLEAR SEGREGATION PROTEIN BFR1"/>
    <property type="match status" value="1"/>
</dbReference>